<gene>
    <name evidence="1" type="ORF">GOP47_0005450</name>
</gene>
<sequence length="97" mass="11329">MVSQPHQRKSRYKSKKKLLEEMEPFEITKIQLAQEYIDKETLQAFNSGVFTGTFKTTEETAWTMIIQPENLQELSRHHDVATIFSEVGLMSYFTLTP</sequence>
<keyword evidence="2" id="KW-1185">Reference proteome</keyword>
<dbReference type="Proteomes" id="UP000886520">
    <property type="component" value="Chromosome 5"/>
</dbReference>
<proteinExistence type="predicted"/>
<organism evidence="1 2">
    <name type="scientific">Adiantum capillus-veneris</name>
    <name type="common">Maidenhair fern</name>
    <dbReference type="NCBI Taxonomy" id="13818"/>
    <lineage>
        <taxon>Eukaryota</taxon>
        <taxon>Viridiplantae</taxon>
        <taxon>Streptophyta</taxon>
        <taxon>Embryophyta</taxon>
        <taxon>Tracheophyta</taxon>
        <taxon>Polypodiopsida</taxon>
        <taxon>Polypodiidae</taxon>
        <taxon>Polypodiales</taxon>
        <taxon>Pteridineae</taxon>
        <taxon>Pteridaceae</taxon>
        <taxon>Vittarioideae</taxon>
        <taxon>Adiantum</taxon>
    </lineage>
</organism>
<evidence type="ECO:0000313" key="1">
    <source>
        <dbReference type="EMBL" id="KAI5079971.1"/>
    </source>
</evidence>
<protein>
    <submittedName>
        <fullName evidence="1">Uncharacterized protein</fullName>
    </submittedName>
</protein>
<dbReference type="AlphaFoldDB" id="A0A9D4V616"/>
<comment type="caution">
    <text evidence="1">The sequence shown here is derived from an EMBL/GenBank/DDBJ whole genome shotgun (WGS) entry which is preliminary data.</text>
</comment>
<dbReference type="EMBL" id="JABFUD020000005">
    <property type="protein sequence ID" value="KAI5079971.1"/>
    <property type="molecule type" value="Genomic_DNA"/>
</dbReference>
<accession>A0A9D4V616</accession>
<name>A0A9D4V616_ADICA</name>
<reference evidence="1 2" key="1">
    <citation type="submission" date="2021-01" db="EMBL/GenBank/DDBJ databases">
        <title>Adiantum capillus-veneris genome.</title>
        <authorList>
            <person name="Fang Y."/>
            <person name="Liao Q."/>
        </authorList>
    </citation>
    <scope>NUCLEOTIDE SEQUENCE [LARGE SCALE GENOMIC DNA]</scope>
    <source>
        <strain evidence="1">H3</strain>
        <tissue evidence="1">Leaf</tissue>
    </source>
</reference>
<evidence type="ECO:0000313" key="2">
    <source>
        <dbReference type="Proteomes" id="UP000886520"/>
    </source>
</evidence>